<dbReference type="EMBL" id="FLUM01000003">
    <property type="protein sequence ID" value="SBW04694.1"/>
    <property type="molecule type" value="Genomic_DNA"/>
</dbReference>
<protein>
    <recommendedName>
        <fullName evidence="7">Transposase</fullName>
    </recommendedName>
</protein>
<evidence type="ECO:0000313" key="4">
    <source>
        <dbReference type="EMBL" id="SBW04370.1"/>
    </source>
</evidence>
<dbReference type="AlphaFoldDB" id="A0A212JZ00"/>
<keyword evidence="1" id="KW-0175">Coiled coil</keyword>
<dbReference type="InterPro" id="IPR036388">
    <property type="entry name" value="WH-like_DNA-bd_sf"/>
</dbReference>
<evidence type="ECO:0000313" key="5">
    <source>
        <dbReference type="EMBL" id="SBW04457.1"/>
    </source>
</evidence>
<dbReference type="SUPFAM" id="SSF46689">
    <property type="entry name" value="Homeodomain-like"/>
    <property type="match status" value="1"/>
</dbReference>
<dbReference type="PANTHER" id="PTHR33795:SF1">
    <property type="entry name" value="INSERTION ELEMENT IS150 PROTEIN INSJ"/>
    <property type="match status" value="1"/>
</dbReference>
<evidence type="ECO:0000313" key="3">
    <source>
        <dbReference type="EMBL" id="SBW02852.1"/>
    </source>
</evidence>
<gene>
    <name evidence="2" type="ORF">KL86DYS1_12294</name>
    <name evidence="3" type="ORF">KL86DYS1_30421</name>
    <name evidence="4" type="ORF">KL86DYS1_30822</name>
    <name evidence="5" type="ORF">KL86DYS1_30846</name>
    <name evidence="6" type="ORF">KL86DYS1_30909</name>
</gene>
<dbReference type="EMBL" id="FLUM01000003">
    <property type="protein sequence ID" value="SBW02852.1"/>
    <property type="molecule type" value="Genomic_DNA"/>
</dbReference>
<dbReference type="EMBL" id="FLUM01000003">
    <property type="protein sequence ID" value="SBW04370.1"/>
    <property type="molecule type" value="Genomic_DNA"/>
</dbReference>
<dbReference type="EMBL" id="FLUM01000003">
    <property type="protein sequence ID" value="SBW04457.1"/>
    <property type="molecule type" value="Genomic_DNA"/>
</dbReference>
<dbReference type="InterPro" id="IPR052057">
    <property type="entry name" value="IS150/IS1296_orfA-like"/>
</dbReference>
<accession>A0A212JZ00</accession>
<sequence>MNKTHSFSDRLMYMHLLEDGYSINYVSTKYGIGFKLLTCLWIQYKQHGLEALRKKKNICASGELKRTIVSDIENNHLSLVEASLKYGASDSRISTWLRIARTDGLNALDITKKRGRAKGMGRPKKKAPETELEKLREENLKLKIENELLKKVKALVEEKEARLRKIGRKPSKD</sequence>
<evidence type="ECO:0008006" key="7">
    <source>
        <dbReference type="Google" id="ProtNLM"/>
    </source>
</evidence>
<evidence type="ECO:0000256" key="1">
    <source>
        <dbReference type="SAM" id="Coils"/>
    </source>
</evidence>
<dbReference type="PANTHER" id="PTHR33795">
    <property type="entry name" value="INSERTION ELEMENT IS150 PROTEIN INSJ"/>
    <property type="match status" value="1"/>
</dbReference>
<name>A0A212JZ00_9BACT</name>
<evidence type="ECO:0000313" key="2">
    <source>
        <dbReference type="EMBL" id="SBV98891.1"/>
    </source>
</evidence>
<reference evidence="6" key="1">
    <citation type="submission" date="2016-04" db="EMBL/GenBank/DDBJ databases">
        <authorList>
            <person name="Evans L.H."/>
            <person name="Alamgir A."/>
            <person name="Owens N."/>
            <person name="Weber N.D."/>
            <person name="Virtaneva K."/>
            <person name="Barbian K."/>
            <person name="Babar A."/>
            <person name="Rosenke K."/>
        </authorList>
    </citation>
    <scope>NUCLEOTIDE SEQUENCE</scope>
    <source>
        <strain evidence="6">86-1</strain>
    </source>
</reference>
<dbReference type="RefSeq" id="WP_296941046.1">
    <property type="nucleotide sequence ID" value="NZ_LT599032.1"/>
</dbReference>
<dbReference type="EMBL" id="FLUM01000001">
    <property type="protein sequence ID" value="SBV98891.1"/>
    <property type="molecule type" value="Genomic_DNA"/>
</dbReference>
<dbReference type="Gene3D" id="1.10.10.10">
    <property type="entry name" value="Winged helix-like DNA-binding domain superfamily/Winged helix DNA-binding domain"/>
    <property type="match status" value="1"/>
</dbReference>
<evidence type="ECO:0000313" key="6">
    <source>
        <dbReference type="EMBL" id="SBW04694.1"/>
    </source>
</evidence>
<proteinExistence type="predicted"/>
<feature type="coiled-coil region" evidence="1">
    <location>
        <begin position="132"/>
        <end position="169"/>
    </location>
</feature>
<organism evidence="6">
    <name type="scientific">uncultured Dysgonomonas sp</name>
    <dbReference type="NCBI Taxonomy" id="206096"/>
    <lineage>
        <taxon>Bacteria</taxon>
        <taxon>Pseudomonadati</taxon>
        <taxon>Bacteroidota</taxon>
        <taxon>Bacteroidia</taxon>
        <taxon>Bacteroidales</taxon>
        <taxon>Dysgonomonadaceae</taxon>
        <taxon>Dysgonomonas</taxon>
        <taxon>environmental samples</taxon>
    </lineage>
</organism>
<dbReference type="InterPro" id="IPR009057">
    <property type="entry name" value="Homeodomain-like_sf"/>
</dbReference>